<sequence length="105" mass="11108">MLKGTNMINISAKPDGRADGKYPVPCTPGMLALLGALVSFGGCTSANNILKPANAERTAIIEQACGPYPVSGLKSGESPRKIRYRICRRSTIQTIDAKPETANDS</sequence>
<organism evidence="1 2">
    <name type="scientific">Hyphomonas oceanitis SCH89</name>
    <dbReference type="NCBI Taxonomy" id="1280953"/>
    <lineage>
        <taxon>Bacteria</taxon>
        <taxon>Pseudomonadati</taxon>
        <taxon>Pseudomonadota</taxon>
        <taxon>Alphaproteobacteria</taxon>
        <taxon>Hyphomonadales</taxon>
        <taxon>Hyphomonadaceae</taxon>
        <taxon>Hyphomonas</taxon>
    </lineage>
</organism>
<comment type="caution">
    <text evidence="1">The sequence shown here is derived from an EMBL/GenBank/DDBJ whole genome shotgun (WGS) entry which is preliminary data.</text>
</comment>
<dbReference type="STRING" id="1280953.HOC_19126"/>
<dbReference type="EMBL" id="ARYL01000054">
    <property type="protein sequence ID" value="KDA00726.1"/>
    <property type="molecule type" value="Genomic_DNA"/>
</dbReference>
<proteinExistence type="predicted"/>
<evidence type="ECO:0000313" key="1">
    <source>
        <dbReference type="EMBL" id="KDA00726.1"/>
    </source>
</evidence>
<name>A0A059G1N2_9PROT</name>
<protein>
    <submittedName>
        <fullName evidence="1">Uncharacterized protein</fullName>
    </submittedName>
</protein>
<keyword evidence="2" id="KW-1185">Reference proteome</keyword>
<dbReference type="Proteomes" id="UP000024942">
    <property type="component" value="Unassembled WGS sequence"/>
</dbReference>
<dbReference type="PATRIC" id="fig|1280953.3.peg.3824"/>
<evidence type="ECO:0000313" key="2">
    <source>
        <dbReference type="Proteomes" id="UP000024942"/>
    </source>
</evidence>
<dbReference type="AlphaFoldDB" id="A0A059G1N2"/>
<accession>A0A059G1N2</accession>
<gene>
    <name evidence="1" type="ORF">HOC_19126</name>
</gene>
<reference evidence="1 2" key="1">
    <citation type="journal article" date="2014" name="Antonie Van Leeuwenhoek">
        <title>Hyphomonas beringensis sp. nov. and Hyphomonas chukchiensis sp. nov., isolated from surface seawater of the Bering Sea and Chukchi Sea.</title>
        <authorList>
            <person name="Li C."/>
            <person name="Lai Q."/>
            <person name="Li G."/>
            <person name="Dong C."/>
            <person name="Wang J."/>
            <person name="Liao Y."/>
            <person name="Shao Z."/>
        </authorList>
    </citation>
    <scope>NUCLEOTIDE SEQUENCE [LARGE SCALE GENOMIC DNA]</scope>
    <source>
        <strain evidence="1 2">SCH89</strain>
    </source>
</reference>